<dbReference type="GO" id="GO:0005829">
    <property type="term" value="C:cytosol"/>
    <property type="evidence" value="ECO:0007669"/>
    <property type="project" value="TreeGrafter"/>
</dbReference>
<dbReference type="InterPro" id="IPR006175">
    <property type="entry name" value="YjgF/YER057c/UK114"/>
</dbReference>
<sequence>MRNAVNAPGAVAVGPYSHAVDADPFVHLSGQTPVGLDGKLVQGSVGDQTRQCFANLFAVLEAAGLTPDHVVKCTVFLTDMADFAEMNAVYAEQFAQPFPARTTIGVAGLPLGANVEIELIARRPGTS</sequence>
<dbReference type="SUPFAM" id="SSF55298">
    <property type="entry name" value="YjgF-like"/>
    <property type="match status" value="1"/>
</dbReference>
<dbReference type="RefSeq" id="WP_185006876.1">
    <property type="nucleotide sequence ID" value="NZ_BAAAUI010000062.1"/>
</dbReference>
<dbReference type="EC" id="3.5.99.10" evidence="2"/>
<comment type="similarity">
    <text evidence="1">Belongs to the RutC family.</text>
</comment>
<dbReference type="FunFam" id="3.30.1330.40:FF:000001">
    <property type="entry name" value="L-PSP family endoribonuclease"/>
    <property type="match status" value="1"/>
</dbReference>
<dbReference type="Pfam" id="PF01042">
    <property type="entry name" value="Ribonuc_L-PSP"/>
    <property type="match status" value="1"/>
</dbReference>
<name>A0A7W7CJA5_9PSEU</name>
<keyword evidence="3" id="KW-1185">Reference proteome</keyword>
<dbReference type="Proteomes" id="UP000533598">
    <property type="component" value="Unassembled WGS sequence"/>
</dbReference>
<dbReference type="InterPro" id="IPR035959">
    <property type="entry name" value="RutC-like_sf"/>
</dbReference>
<dbReference type="PANTHER" id="PTHR11803:SF39">
    <property type="entry name" value="2-IMINOBUTANOATE_2-IMINOPROPANOATE DEAMINASE"/>
    <property type="match status" value="1"/>
</dbReference>
<keyword evidence="2" id="KW-0378">Hydrolase</keyword>
<evidence type="ECO:0000313" key="3">
    <source>
        <dbReference type="Proteomes" id="UP000533598"/>
    </source>
</evidence>
<evidence type="ECO:0000256" key="1">
    <source>
        <dbReference type="ARBA" id="ARBA00010552"/>
    </source>
</evidence>
<proteinExistence type="inferred from homology"/>
<dbReference type="Gene3D" id="3.30.1330.40">
    <property type="entry name" value="RutC-like"/>
    <property type="match status" value="1"/>
</dbReference>
<dbReference type="InterPro" id="IPR006056">
    <property type="entry name" value="RidA"/>
</dbReference>
<dbReference type="CDD" id="cd00448">
    <property type="entry name" value="YjgF_YER057c_UK114_family"/>
    <property type="match status" value="1"/>
</dbReference>
<dbReference type="AlphaFoldDB" id="A0A7W7CJA5"/>
<protein>
    <submittedName>
        <fullName evidence="2">2-iminobutanoate/2-iminopropanoate deaminase</fullName>
        <ecNumber evidence="2">3.5.99.10</ecNumber>
    </submittedName>
</protein>
<dbReference type="EMBL" id="JACHMH010000001">
    <property type="protein sequence ID" value="MBB4680808.1"/>
    <property type="molecule type" value="Genomic_DNA"/>
</dbReference>
<comment type="caution">
    <text evidence="2">The sequence shown here is derived from an EMBL/GenBank/DDBJ whole genome shotgun (WGS) entry which is preliminary data.</text>
</comment>
<dbReference type="PANTHER" id="PTHR11803">
    <property type="entry name" value="2-IMINOBUTANOATE/2-IMINOPROPANOATE DEAMINASE RIDA"/>
    <property type="match status" value="1"/>
</dbReference>
<evidence type="ECO:0000313" key="2">
    <source>
        <dbReference type="EMBL" id="MBB4680808.1"/>
    </source>
</evidence>
<reference evidence="2 3" key="1">
    <citation type="submission" date="2020-08" db="EMBL/GenBank/DDBJ databases">
        <title>Sequencing the genomes of 1000 actinobacteria strains.</title>
        <authorList>
            <person name="Klenk H.-P."/>
        </authorList>
    </citation>
    <scope>NUCLEOTIDE SEQUENCE [LARGE SCALE GENOMIC DNA]</scope>
    <source>
        <strain evidence="2 3">DSM 44230</strain>
    </source>
</reference>
<dbReference type="GO" id="GO:0120241">
    <property type="term" value="F:2-iminobutanoate/2-iminopropanoate deaminase"/>
    <property type="evidence" value="ECO:0007669"/>
    <property type="project" value="UniProtKB-EC"/>
</dbReference>
<dbReference type="NCBIfam" id="TIGR00004">
    <property type="entry name" value="Rid family detoxifying hydrolase"/>
    <property type="match status" value="1"/>
</dbReference>
<accession>A0A7W7CJA5</accession>
<gene>
    <name evidence="2" type="ORF">HNR67_006926</name>
</gene>
<organism evidence="2 3">
    <name type="scientific">Crossiella cryophila</name>
    <dbReference type="NCBI Taxonomy" id="43355"/>
    <lineage>
        <taxon>Bacteria</taxon>
        <taxon>Bacillati</taxon>
        <taxon>Actinomycetota</taxon>
        <taxon>Actinomycetes</taxon>
        <taxon>Pseudonocardiales</taxon>
        <taxon>Pseudonocardiaceae</taxon>
        <taxon>Crossiella</taxon>
    </lineage>
</organism>